<dbReference type="InterPro" id="IPR020057">
    <property type="entry name" value="Ribosomal_bL25_b-dom"/>
</dbReference>
<dbReference type="NCBIfam" id="NF004128">
    <property type="entry name" value="PRK05618.1-2"/>
    <property type="match status" value="1"/>
</dbReference>
<gene>
    <name evidence="5" type="primary">rplY</name>
    <name evidence="5" type="synonym">ctc</name>
    <name evidence="8" type="ORF">GDR74_14245</name>
</gene>
<evidence type="ECO:0000256" key="5">
    <source>
        <dbReference type="HAMAP-Rule" id="MF_01334"/>
    </source>
</evidence>
<dbReference type="CDD" id="cd00495">
    <property type="entry name" value="Ribosomal_L25_TL5_CTC"/>
    <property type="match status" value="1"/>
</dbReference>
<evidence type="ECO:0000313" key="8">
    <source>
        <dbReference type="EMBL" id="QFU17287.1"/>
    </source>
</evidence>
<dbReference type="Pfam" id="PF14693">
    <property type="entry name" value="Ribosomal_TL5_C"/>
    <property type="match status" value="1"/>
</dbReference>
<accession>A0A5P9JXF5</accession>
<dbReference type="InterPro" id="IPR001021">
    <property type="entry name" value="Ribosomal_bL25_long"/>
</dbReference>
<dbReference type="NCBIfam" id="TIGR00731">
    <property type="entry name" value="bL25_bact_ctc"/>
    <property type="match status" value="1"/>
</dbReference>
<dbReference type="InterPro" id="IPR011035">
    <property type="entry name" value="Ribosomal_bL25/Gln-tRNA_synth"/>
</dbReference>
<evidence type="ECO:0000256" key="3">
    <source>
        <dbReference type="ARBA" id="ARBA00022980"/>
    </source>
</evidence>
<keyword evidence="4 5" id="KW-0687">Ribonucleoprotein</keyword>
<dbReference type="GO" id="GO:0003735">
    <property type="term" value="F:structural constituent of ribosome"/>
    <property type="evidence" value="ECO:0007669"/>
    <property type="project" value="InterPro"/>
</dbReference>
<dbReference type="Proteomes" id="UP000325614">
    <property type="component" value="Chromosome"/>
</dbReference>
<evidence type="ECO:0000259" key="7">
    <source>
        <dbReference type="Pfam" id="PF14693"/>
    </source>
</evidence>
<dbReference type="RefSeq" id="WP_152586923.1">
    <property type="nucleotide sequence ID" value="NZ_CP045423.1"/>
</dbReference>
<dbReference type="HAMAP" id="MF_01334">
    <property type="entry name" value="Ribosomal_bL25_CTC"/>
    <property type="match status" value="1"/>
</dbReference>
<dbReference type="GO" id="GO:0008097">
    <property type="term" value="F:5S rRNA binding"/>
    <property type="evidence" value="ECO:0007669"/>
    <property type="project" value="InterPro"/>
</dbReference>
<comment type="subunit">
    <text evidence="5">Part of the 50S ribosomal subunit; part of the 5S rRNA/L5/L18/L25 subcomplex. Contacts the 5S rRNA. Binds to the 5S rRNA independently of L5 and L18.</text>
</comment>
<reference evidence="8 9" key="1">
    <citation type="submission" date="2019-10" db="EMBL/GenBank/DDBJ databases">
        <title>Isolation, Identification of Microvirga thermotolerans HR1, a novel thermophilic bacterium and Comparative Genomics of the genus Microvirga.</title>
        <authorList>
            <person name="Li J."/>
            <person name="Zhang W."/>
            <person name="Lin M."/>
            <person name="Wang J."/>
        </authorList>
    </citation>
    <scope>NUCLEOTIDE SEQUENCE [LARGE SCALE GENOMIC DNA]</scope>
    <source>
        <strain evidence="8 9">HR1</strain>
    </source>
</reference>
<keyword evidence="2 5" id="KW-0694">RNA-binding</keyword>
<dbReference type="PANTHER" id="PTHR33284">
    <property type="entry name" value="RIBOSOMAL PROTEIN L25/GLN-TRNA SYNTHETASE, ANTI-CODON-BINDING DOMAIN-CONTAINING PROTEIN"/>
    <property type="match status" value="1"/>
</dbReference>
<evidence type="ECO:0000256" key="1">
    <source>
        <dbReference type="ARBA" id="ARBA00022730"/>
    </source>
</evidence>
<feature type="domain" description="Large ribosomal subunit protein bL25 L25" evidence="6">
    <location>
        <begin position="7"/>
        <end position="94"/>
    </location>
</feature>
<organism evidence="8 9">
    <name type="scientific">Microvirga thermotolerans</name>
    <dbReference type="NCBI Taxonomy" id="2651334"/>
    <lineage>
        <taxon>Bacteria</taxon>
        <taxon>Pseudomonadati</taxon>
        <taxon>Pseudomonadota</taxon>
        <taxon>Alphaproteobacteria</taxon>
        <taxon>Hyphomicrobiales</taxon>
        <taxon>Methylobacteriaceae</taxon>
        <taxon>Microvirga</taxon>
    </lineage>
</organism>
<dbReference type="Pfam" id="PF01386">
    <property type="entry name" value="Ribosomal_L25p"/>
    <property type="match status" value="1"/>
</dbReference>
<dbReference type="SUPFAM" id="SSF50715">
    <property type="entry name" value="Ribosomal protein L25-like"/>
    <property type="match status" value="1"/>
</dbReference>
<feature type="domain" description="Large ribosomal subunit protein bL25 beta" evidence="7">
    <location>
        <begin position="103"/>
        <end position="186"/>
    </location>
</feature>
<dbReference type="EMBL" id="CP045423">
    <property type="protein sequence ID" value="QFU17287.1"/>
    <property type="molecule type" value="Genomic_DNA"/>
</dbReference>
<dbReference type="PANTHER" id="PTHR33284:SF1">
    <property type="entry name" value="RIBOSOMAL PROTEIN L25_GLN-TRNA SYNTHETASE, ANTI-CODON-BINDING DOMAIN-CONTAINING PROTEIN"/>
    <property type="match status" value="1"/>
</dbReference>
<dbReference type="InterPro" id="IPR020056">
    <property type="entry name" value="Rbsml_bL25/Gln-tRNA_synth_N"/>
</dbReference>
<evidence type="ECO:0000256" key="2">
    <source>
        <dbReference type="ARBA" id="ARBA00022884"/>
    </source>
</evidence>
<evidence type="ECO:0000313" key="9">
    <source>
        <dbReference type="Proteomes" id="UP000325614"/>
    </source>
</evidence>
<evidence type="ECO:0000259" key="6">
    <source>
        <dbReference type="Pfam" id="PF01386"/>
    </source>
</evidence>
<dbReference type="InterPro" id="IPR020930">
    <property type="entry name" value="Ribosomal_uL5_bac-type"/>
</dbReference>
<dbReference type="Gene3D" id="2.40.240.10">
    <property type="entry name" value="Ribosomal Protein L25, Chain P"/>
    <property type="match status" value="1"/>
</dbReference>
<protein>
    <recommendedName>
        <fullName evidence="5">Large ribosomal subunit protein bL25</fullName>
    </recommendedName>
    <alternativeName>
        <fullName evidence="5">General stress protein CTC</fullName>
    </alternativeName>
</protein>
<keyword evidence="3 5" id="KW-0689">Ribosomal protein</keyword>
<dbReference type="InterPro" id="IPR037121">
    <property type="entry name" value="Ribosomal_bL25_C"/>
</dbReference>
<dbReference type="GO" id="GO:0006412">
    <property type="term" value="P:translation"/>
    <property type="evidence" value="ECO:0007669"/>
    <property type="project" value="UniProtKB-UniRule"/>
</dbReference>
<name>A0A5P9JXF5_9HYPH</name>
<dbReference type="GO" id="GO:0022625">
    <property type="term" value="C:cytosolic large ribosomal subunit"/>
    <property type="evidence" value="ECO:0007669"/>
    <property type="project" value="TreeGrafter"/>
</dbReference>
<keyword evidence="9" id="KW-1185">Reference proteome</keyword>
<comment type="similarity">
    <text evidence="5">Belongs to the bacterial ribosomal protein bL25 family. CTC subfamily.</text>
</comment>
<dbReference type="Gene3D" id="2.170.120.20">
    <property type="entry name" value="Ribosomal protein L25, beta domain"/>
    <property type="match status" value="1"/>
</dbReference>
<dbReference type="AlphaFoldDB" id="A0A5P9JXF5"/>
<keyword evidence="1 5" id="KW-0699">rRNA-binding</keyword>
<evidence type="ECO:0000256" key="4">
    <source>
        <dbReference type="ARBA" id="ARBA00023274"/>
    </source>
</evidence>
<proteinExistence type="inferred from homology"/>
<comment type="function">
    <text evidence="5">This is one of the proteins that binds to the 5S RNA in the ribosome where it forms part of the central protuberance.</text>
</comment>
<dbReference type="KEGG" id="mico:GDR74_14245"/>
<sequence>MSEVKQIKAVARDRAGKGAARAVRRQGMVPAVIYGAGQPAQAIALDFNQTKQLIFAGHFLTTIFEIDVDGKTTRAIPRDYQLDPVKDFPVHVDFLRLAQGQAIKVVVPVHVVGQDKCPGVKRGGTLQIVEHSVELLVPSDAIPDFIEASVANLDIGSSVHLSDVALPKGAKPTSAENVTLVTVVAPSGMKEEEAAPAAAAEGEAAKA</sequence>
<dbReference type="InterPro" id="IPR029751">
    <property type="entry name" value="Ribosomal_L25_dom"/>
</dbReference>